<dbReference type="GO" id="GO:0042795">
    <property type="term" value="P:snRNA transcription by RNA polymerase II"/>
    <property type="evidence" value="ECO:0007669"/>
    <property type="project" value="TreeGrafter"/>
</dbReference>
<keyword evidence="8" id="KW-1185">Reference proteome</keyword>
<reference evidence="7" key="1">
    <citation type="submission" date="2022-11" db="EMBL/GenBank/DDBJ databases">
        <authorList>
            <person name="Petersen C."/>
        </authorList>
    </citation>
    <scope>NUCLEOTIDE SEQUENCE</scope>
    <source>
        <strain evidence="7">IBT 16849</strain>
    </source>
</reference>
<reference evidence="7" key="2">
    <citation type="journal article" date="2023" name="IMA Fungus">
        <title>Comparative genomic study of the Penicillium genus elucidates a diverse pangenome and 15 lateral gene transfer events.</title>
        <authorList>
            <person name="Petersen C."/>
            <person name="Sorensen T."/>
            <person name="Nielsen M.R."/>
            <person name="Sondergaard T.E."/>
            <person name="Sorensen J.L."/>
            <person name="Fitzpatrick D.A."/>
            <person name="Frisvad J.C."/>
            <person name="Nielsen K.L."/>
        </authorList>
    </citation>
    <scope>NUCLEOTIDE SEQUENCE</scope>
    <source>
        <strain evidence="7">IBT 16849</strain>
    </source>
</reference>
<dbReference type="PANTHER" id="PTHR46621:SF1">
    <property type="entry name" value="SNRNA-ACTIVATING PROTEIN COMPLEX SUBUNIT 4"/>
    <property type="match status" value="1"/>
</dbReference>
<dbReference type="SUPFAM" id="SSF46689">
    <property type="entry name" value="Homeodomain-like"/>
    <property type="match status" value="1"/>
</dbReference>
<dbReference type="GO" id="GO:0042796">
    <property type="term" value="P:snRNA transcription by RNA polymerase III"/>
    <property type="evidence" value="ECO:0007669"/>
    <property type="project" value="TreeGrafter"/>
</dbReference>
<evidence type="ECO:0000256" key="4">
    <source>
        <dbReference type="ARBA" id="ARBA00023242"/>
    </source>
</evidence>
<dbReference type="PROSITE" id="PS50090">
    <property type="entry name" value="MYB_LIKE"/>
    <property type="match status" value="2"/>
</dbReference>
<dbReference type="SMART" id="SM00717">
    <property type="entry name" value="SANT"/>
    <property type="match status" value="2"/>
</dbReference>
<dbReference type="AlphaFoldDB" id="A0A9W9ME83"/>
<gene>
    <name evidence="7" type="ORF">N7472_004414</name>
</gene>
<proteinExistence type="predicted"/>
<dbReference type="InterPro" id="IPR017930">
    <property type="entry name" value="Myb_dom"/>
</dbReference>
<sequence>MSQPPNRWNSTEDNLLRREVLTQLVAEGAVKNWQCIATKLPGRTNKDCRKRWHNVVSGGVNKGHWTQDEDKLLTEAVKTRGKSWTVVATAVKSRNADRVLPFYLAMYMEYSSKANHWMSQNAPSGGSNFWILNWTAVSGQIRK</sequence>
<feature type="domain" description="HTH myb-type" evidence="6">
    <location>
        <begin position="61"/>
        <end position="99"/>
    </location>
</feature>
<evidence type="ECO:0000256" key="2">
    <source>
        <dbReference type="ARBA" id="ARBA00023125"/>
    </source>
</evidence>
<dbReference type="GO" id="GO:0019185">
    <property type="term" value="C:snRNA-activating protein complex"/>
    <property type="evidence" value="ECO:0007669"/>
    <property type="project" value="TreeGrafter"/>
</dbReference>
<dbReference type="InterPro" id="IPR051575">
    <property type="entry name" value="Myb-like_DNA-bd"/>
</dbReference>
<accession>A0A9W9ME83</accession>
<dbReference type="Proteomes" id="UP001150879">
    <property type="component" value="Unassembled WGS sequence"/>
</dbReference>
<dbReference type="OrthoDB" id="2143914at2759"/>
<feature type="domain" description="HTH myb-type" evidence="6">
    <location>
        <begin position="1"/>
        <end position="60"/>
    </location>
</feature>
<keyword evidence="2" id="KW-0238">DNA-binding</keyword>
<evidence type="ECO:0000256" key="1">
    <source>
        <dbReference type="ARBA" id="ARBA00023015"/>
    </source>
</evidence>
<dbReference type="GO" id="GO:0001006">
    <property type="term" value="F:RNA polymerase III type 3 promoter sequence-specific DNA binding"/>
    <property type="evidence" value="ECO:0007669"/>
    <property type="project" value="TreeGrafter"/>
</dbReference>
<comment type="caution">
    <text evidence="7">The sequence shown here is derived from an EMBL/GenBank/DDBJ whole genome shotgun (WGS) entry which is preliminary data.</text>
</comment>
<feature type="domain" description="Myb-like" evidence="5">
    <location>
        <begin position="6"/>
        <end position="56"/>
    </location>
</feature>
<protein>
    <submittedName>
        <fullName evidence="7">Myb transcription factor</fullName>
    </submittedName>
</protein>
<dbReference type="Gene3D" id="1.10.10.60">
    <property type="entry name" value="Homeodomain-like"/>
    <property type="match status" value="2"/>
</dbReference>
<dbReference type="InterPro" id="IPR009057">
    <property type="entry name" value="Homeodomain-like_sf"/>
</dbReference>
<feature type="domain" description="Myb-like" evidence="5">
    <location>
        <begin position="57"/>
        <end position="107"/>
    </location>
</feature>
<evidence type="ECO:0000313" key="8">
    <source>
        <dbReference type="Proteomes" id="UP001150879"/>
    </source>
</evidence>
<dbReference type="GO" id="GO:0000978">
    <property type="term" value="F:RNA polymerase II cis-regulatory region sequence-specific DNA binding"/>
    <property type="evidence" value="ECO:0007669"/>
    <property type="project" value="TreeGrafter"/>
</dbReference>
<dbReference type="PROSITE" id="PS51294">
    <property type="entry name" value="HTH_MYB"/>
    <property type="match status" value="2"/>
</dbReference>
<dbReference type="InterPro" id="IPR001005">
    <property type="entry name" value="SANT/Myb"/>
</dbReference>
<evidence type="ECO:0000259" key="5">
    <source>
        <dbReference type="PROSITE" id="PS50090"/>
    </source>
</evidence>
<dbReference type="Pfam" id="PF13921">
    <property type="entry name" value="Myb_DNA-bind_6"/>
    <property type="match status" value="1"/>
</dbReference>
<dbReference type="EMBL" id="JAPQKP010000003">
    <property type="protein sequence ID" value="KAJ5199210.1"/>
    <property type="molecule type" value="Genomic_DNA"/>
</dbReference>
<keyword evidence="3" id="KW-0804">Transcription</keyword>
<organism evidence="7 8">
    <name type="scientific">Penicillium cf. griseofulvum</name>
    <dbReference type="NCBI Taxonomy" id="2972120"/>
    <lineage>
        <taxon>Eukaryota</taxon>
        <taxon>Fungi</taxon>
        <taxon>Dikarya</taxon>
        <taxon>Ascomycota</taxon>
        <taxon>Pezizomycotina</taxon>
        <taxon>Eurotiomycetes</taxon>
        <taxon>Eurotiomycetidae</taxon>
        <taxon>Eurotiales</taxon>
        <taxon>Aspergillaceae</taxon>
        <taxon>Penicillium</taxon>
    </lineage>
</organism>
<name>A0A9W9ME83_9EURO</name>
<evidence type="ECO:0000256" key="3">
    <source>
        <dbReference type="ARBA" id="ARBA00023163"/>
    </source>
</evidence>
<evidence type="ECO:0000313" key="7">
    <source>
        <dbReference type="EMBL" id="KAJ5199210.1"/>
    </source>
</evidence>
<evidence type="ECO:0000259" key="6">
    <source>
        <dbReference type="PROSITE" id="PS51294"/>
    </source>
</evidence>
<keyword evidence="4" id="KW-0539">Nucleus</keyword>
<keyword evidence="1" id="KW-0805">Transcription regulation</keyword>
<dbReference type="CDD" id="cd00167">
    <property type="entry name" value="SANT"/>
    <property type="match status" value="1"/>
</dbReference>
<dbReference type="PANTHER" id="PTHR46621">
    <property type="entry name" value="SNRNA-ACTIVATING PROTEIN COMPLEX SUBUNIT 4"/>
    <property type="match status" value="1"/>
</dbReference>